<feature type="chain" id="PRO_5002731751" evidence="2">
    <location>
        <begin position="30"/>
        <end position="309"/>
    </location>
</feature>
<dbReference type="KEGG" id="dol:Dole_2060"/>
<dbReference type="Pfam" id="PF01497">
    <property type="entry name" value="Peripla_BP_2"/>
    <property type="match status" value="1"/>
</dbReference>
<dbReference type="CDD" id="cd01144">
    <property type="entry name" value="BtuF"/>
    <property type="match status" value="1"/>
</dbReference>
<accession>A8ZTT1</accession>
<dbReference type="Gene3D" id="3.40.50.1980">
    <property type="entry name" value="Nitrogenase molybdenum iron protein domain"/>
    <property type="match status" value="2"/>
</dbReference>
<dbReference type="InterPro" id="IPR002491">
    <property type="entry name" value="ABC_transptr_periplasmic_BD"/>
</dbReference>
<keyword evidence="5" id="KW-1185">Reference proteome</keyword>
<organism evidence="4 5">
    <name type="scientific">Desulfosudis oleivorans (strain DSM 6200 / JCM 39069 / Hxd3)</name>
    <name type="common">Desulfococcus oleovorans</name>
    <dbReference type="NCBI Taxonomy" id="96561"/>
    <lineage>
        <taxon>Bacteria</taxon>
        <taxon>Pseudomonadati</taxon>
        <taxon>Thermodesulfobacteriota</taxon>
        <taxon>Desulfobacteria</taxon>
        <taxon>Desulfobacterales</taxon>
        <taxon>Desulfosudaceae</taxon>
        <taxon>Desulfosudis</taxon>
    </lineage>
</organism>
<evidence type="ECO:0000313" key="5">
    <source>
        <dbReference type="Proteomes" id="UP000008561"/>
    </source>
</evidence>
<dbReference type="PROSITE" id="PS50983">
    <property type="entry name" value="FE_B12_PBP"/>
    <property type="match status" value="1"/>
</dbReference>
<sequence>MKQFFSMQFRRMAVVTALITFLCLPVAYAKTVTDPTGRTLEVPDSPSRVVSLAPSITEIIFALERQDVLKGVTQYSDYPPEALQLPRVGSYVHLDLERIVALSPDLCIAIKDGNPKQVADRLTELGIPVYAVNPFDLNTVIQTVEEMGTLLNATKKAGQLADSMRARINRIDRLVASIPHRPAVFFQIGISPIVSAGTDTFINELITRAGGKNLAAGQTPYPRFSEEELVGLAPDVVIITSMTRDGEFDRAMAQWRKWDTLPAIKSNRIHLIDSNLVDRPTPRIVEGLETLARLIHPELFSGTPSEDTP</sequence>
<evidence type="ECO:0000259" key="3">
    <source>
        <dbReference type="PROSITE" id="PS50983"/>
    </source>
</evidence>
<dbReference type="InterPro" id="IPR050902">
    <property type="entry name" value="ABC_Transporter_SBP"/>
</dbReference>
<dbReference type="InterPro" id="IPR054828">
    <property type="entry name" value="Vit_B12_bind_prot"/>
</dbReference>
<reference evidence="4 5" key="1">
    <citation type="submission" date="2007-10" db="EMBL/GenBank/DDBJ databases">
        <title>Complete sequence of Desulfococcus oleovorans Hxd3.</title>
        <authorList>
            <consortium name="US DOE Joint Genome Institute"/>
            <person name="Copeland A."/>
            <person name="Lucas S."/>
            <person name="Lapidus A."/>
            <person name="Barry K."/>
            <person name="Glavina del Rio T."/>
            <person name="Dalin E."/>
            <person name="Tice H."/>
            <person name="Pitluck S."/>
            <person name="Kiss H."/>
            <person name="Brettin T."/>
            <person name="Bruce D."/>
            <person name="Detter J.C."/>
            <person name="Han C."/>
            <person name="Schmutz J."/>
            <person name="Larimer F."/>
            <person name="Land M."/>
            <person name="Hauser L."/>
            <person name="Kyrpides N."/>
            <person name="Kim E."/>
            <person name="Wawrik B."/>
            <person name="Richardson P."/>
        </authorList>
    </citation>
    <scope>NUCLEOTIDE SEQUENCE [LARGE SCALE GENOMIC DNA]</scope>
    <source>
        <strain evidence="5">DSM 6200 / JCM 39069 / Hxd3</strain>
    </source>
</reference>
<proteinExistence type="predicted"/>
<dbReference type="NCBIfam" id="NF038402">
    <property type="entry name" value="TroA_like"/>
    <property type="match status" value="1"/>
</dbReference>
<dbReference type="Proteomes" id="UP000008561">
    <property type="component" value="Chromosome"/>
</dbReference>
<dbReference type="STRING" id="96561.Dole_2060"/>
<dbReference type="PANTHER" id="PTHR30535:SF34">
    <property type="entry name" value="MOLYBDATE-BINDING PROTEIN MOLA"/>
    <property type="match status" value="1"/>
</dbReference>
<evidence type="ECO:0000256" key="1">
    <source>
        <dbReference type="ARBA" id="ARBA00022729"/>
    </source>
</evidence>
<feature type="domain" description="Fe/B12 periplasmic-binding" evidence="3">
    <location>
        <begin position="48"/>
        <end position="299"/>
    </location>
</feature>
<dbReference type="EMBL" id="CP000859">
    <property type="protein sequence ID" value="ABW67864.1"/>
    <property type="molecule type" value="Genomic_DNA"/>
</dbReference>
<dbReference type="AlphaFoldDB" id="A8ZTT1"/>
<name>A8ZTT1_DESOH</name>
<keyword evidence="1 2" id="KW-0732">Signal</keyword>
<gene>
    <name evidence="4" type="ordered locus">Dole_2060</name>
</gene>
<evidence type="ECO:0000313" key="4">
    <source>
        <dbReference type="EMBL" id="ABW67864.1"/>
    </source>
</evidence>
<dbReference type="PANTHER" id="PTHR30535">
    <property type="entry name" value="VITAMIN B12-BINDING PROTEIN"/>
    <property type="match status" value="1"/>
</dbReference>
<dbReference type="SUPFAM" id="SSF53807">
    <property type="entry name" value="Helical backbone' metal receptor"/>
    <property type="match status" value="1"/>
</dbReference>
<dbReference type="RefSeq" id="WP_012175476.1">
    <property type="nucleotide sequence ID" value="NC_009943.1"/>
</dbReference>
<dbReference type="eggNOG" id="COG0614">
    <property type="taxonomic scope" value="Bacteria"/>
</dbReference>
<dbReference type="HOGENOM" id="CLU_038034_2_5_7"/>
<evidence type="ECO:0000256" key="2">
    <source>
        <dbReference type="SAM" id="SignalP"/>
    </source>
</evidence>
<protein>
    <submittedName>
        <fullName evidence="4">Periplasmic binding protein</fullName>
    </submittedName>
</protein>
<dbReference type="GO" id="GO:0071281">
    <property type="term" value="P:cellular response to iron ion"/>
    <property type="evidence" value="ECO:0007669"/>
    <property type="project" value="TreeGrafter"/>
</dbReference>
<feature type="signal peptide" evidence="2">
    <location>
        <begin position="1"/>
        <end position="29"/>
    </location>
</feature>